<dbReference type="Gene3D" id="3.40.50.1010">
    <property type="entry name" value="5'-nuclease"/>
    <property type="match status" value="1"/>
</dbReference>
<dbReference type="EC" id="3.1.-.-" evidence="6"/>
<dbReference type="InterPro" id="IPR029060">
    <property type="entry name" value="PIN-like_dom_sf"/>
</dbReference>
<dbReference type="InterPro" id="IPR022907">
    <property type="entry name" value="VapC_family"/>
</dbReference>
<dbReference type="InterPro" id="IPR002716">
    <property type="entry name" value="PIN_dom"/>
</dbReference>
<feature type="binding site" evidence="6">
    <location>
        <position position="96"/>
    </location>
    <ligand>
        <name>Mg(2+)</name>
        <dbReference type="ChEBI" id="CHEBI:18420"/>
    </ligand>
</feature>
<feature type="domain" description="PIN" evidence="7">
    <location>
        <begin position="4"/>
        <end position="121"/>
    </location>
</feature>
<dbReference type="AlphaFoldDB" id="A0A317FI08"/>
<evidence type="ECO:0000259" key="7">
    <source>
        <dbReference type="Pfam" id="PF01850"/>
    </source>
</evidence>
<accession>A0A317FI08</accession>
<comment type="function">
    <text evidence="6">Toxic component of a toxin-antitoxin (TA) system. An RNase.</text>
</comment>
<evidence type="ECO:0000256" key="5">
    <source>
        <dbReference type="ARBA" id="ARBA00022842"/>
    </source>
</evidence>
<dbReference type="SUPFAM" id="SSF88723">
    <property type="entry name" value="PIN domain-like"/>
    <property type="match status" value="1"/>
</dbReference>
<keyword evidence="2 6" id="KW-0540">Nuclease</keyword>
<dbReference type="EMBL" id="QGNA01000001">
    <property type="protein sequence ID" value="PWS38731.1"/>
    <property type="molecule type" value="Genomic_DNA"/>
</dbReference>
<evidence type="ECO:0000313" key="9">
    <source>
        <dbReference type="Proteomes" id="UP000245765"/>
    </source>
</evidence>
<comment type="caution">
    <text evidence="8">The sequence shown here is derived from an EMBL/GenBank/DDBJ whole genome shotgun (WGS) entry which is preliminary data.</text>
</comment>
<evidence type="ECO:0000256" key="2">
    <source>
        <dbReference type="ARBA" id="ARBA00022722"/>
    </source>
</evidence>
<dbReference type="RefSeq" id="WP_109869352.1">
    <property type="nucleotide sequence ID" value="NZ_QGNA01000001.1"/>
</dbReference>
<comment type="cofactor">
    <cofactor evidence="6">
        <name>Mg(2+)</name>
        <dbReference type="ChEBI" id="CHEBI:18420"/>
    </cofactor>
</comment>
<sequence length="134" mass="14650">MAFVIDASVVVKWVLAEADSDAALTLGRHRLLAPDLLDIECASVLWKAARRGELSQAEAAERLAVIGEAAIERLPDAVLLPGAMRHALQLGHPIYDCLYLEAAIWTALPLVTTDRRLARLAIPGCDIRLLETFR</sequence>
<protein>
    <recommendedName>
        <fullName evidence="6">Ribonuclease VapC</fullName>
        <shortName evidence="6">RNase VapC</shortName>
        <ecNumber evidence="6">3.1.-.-</ecNumber>
    </recommendedName>
    <alternativeName>
        <fullName evidence="6">Toxin VapC</fullName>
    </alternativeName>
</protein>
<dbReference type="PANTHER" id="PTHR35901:SF1">
    <property type="entry name" value="EXONUCLEASE VAPC9"/>
    <property type="match status" value="1"/>
</dbReference>
<keyword evidence="4 6" id="KW-0378">Hydrolase</keyword>
<organism evidence="8 9">
    <name type="scientific">Falsiroseomonas bella</name>
    <dbReference type="NCBI Taxonomy" id="2184016"/>
    <lineage>
        <taxon>Bacteria</taxon>
        <taxon>Pseudomonadati</taxon>
        <taxon>Pseudomonadota</taxon>
        <taxon>Alphaproteobacteria</taxon>
        <taxon>Acetobacterales</taxon>
        <taxon>Roseomonadaceae</taxon>
        <taxon>Falsiroseomonas</taxon>
    </lineage>
</organism>
<proteinExistence type="inferred from homology"/>
<dbReference type="GO" id="GO:0090729">
    <property type="term" value="F:toxin activity"/>
    <property type="evidence" value="ECO:0007669"/>
    <property type="project" value="UniProtKB-KW"/>
</dbReference>
<dbReference type="OrthoDB" id="1524147at2"/>
<keyword evidence="5 6" id="KW-0460">Magnesium</keyword>
<dbReference type="Pfam" id="PF01850">
    <property type="entry name" value="PIN"/>
    <property type="match status" value="1"/>
</dbReference>
<dbReference type="Proteomes" id="UP000245765">
    <property type="component" value="Unassembled WGS sequence"/>
</dbReference>
<keyword evidence="3 6" id="KW-0479">Metal-binding</keyword>
<keyword evidence="9" id="KW-1185">Reference proteome</keyword>
<evidence type="ECO:0000256" key="3">
    <source>
        <dbReference type="ARBA" id="ARBA00022723"/>
    </source>
</evidence>
<dbReference type="InterPro" id="IPR044153">
    <property type="entry name" value="PIN_Pae0151-like"/>
</dbReference>
<dbReference type="PANTHER" id="PTHR35901">
    <property type="entry name" value="RIBONUCLEASE VAPC3"/>
    <property type="match status" value="1"/>
</dbReference>
<reference evidence="9" key="1">
    <citation type="submission" date="2018-05" db="EMBL/GenBank/DDBJ databases">
        <authorList>
            <person name="Du Z."/>
            <person name="Wang X."/>
        </authorList>
    </citation>
    <scope>NUCLEOTIDE SEQUENCE [LARGE SCALE GENOMIC DNA]</scope>
    <source>
        <strain evidence="9">CQN31</strain>
    </source>
</reference>
<keyword evidence="6" id="KW-0800">Toxin</keyword>
<keyword evidence="1 6" id="KW-1277">Toxin-antitoxin system</keyword>
<dbReference type="GO" id="GO:0016787">
    <property type="term" value="F:hydrolase activity"/>
    <property type="evidence" value="ECO:0007669"/>
    <property type="project" value="UniProtKB-KW"/>
</dbReference>
<dbReference type="InterPro" id="IPR051619">
    <property type="entry name" value="TypeII_TA_RNase_PINc/VapC"/>
</dbReference>
<evidence type="ECO:0000313" key="8">
    <source>
        <dbReference type="EMBL" id="PWS38731.1"/>
    </source>
</evidence>
<dbReference type="CDD" id="cd09873">
    <property type="entry name" value="PIN_Pae0151-like"/>
    <property type="match status" value="1"/>
</dbReference>
<dbReference type="GO" id="GO:0004540">
    <property type="term" value="F:RNA nuclease activity"/>
    <property type="evidence" value="ECO:0007669"/>
    <property type="project" value="InterPro"/>
</dbReference>
<evidence type="ECO:0000256" key="4">
    <source>
        <dbReference type="ARBA" id="ARBA00022801"/>
    </source>
</evidence>
<dbReference type="HAMAP" id="MF_00265">
    <property type="entry name" value="VapC_Nob1"/>
    <property type="match status" value="1"/>
</dbReference>
<evidence type="ECO:0000256" key="1">
    <source>
        <dbReference type="ARBA" id="ARBA00022649"/>
    </source>
</evidence>
<gene>
    <name evidence="6" type="primary">vapC</name>
    <name evidence="8" type="ORF">DFH01_05590</name>
</gene>
<feature type="binding site" evidence="6">
    <location>
        <position position="6"/>
    </location>
    <ligand>
        <name>Mg(2+)</name>
        <dbReference type="ChEBI" id="CHEBI:18420"/>
    </ligand>
</feature>
<name>A0A317FI08_9PROT</name>
<comment type="similarity">
    <text evidence="6">Belongs to the PINc/VapC protein family.</text>
</comment>
<evidence type="ECO:0000256" key="6">
    <source>
        <dbReference type="HAMAP-Rule" id="MF_00265"/>
    </source>
</evidence>
<dbReference type="GO" id="GO:0000287">
    <property type="term" value="F:magnesium ion binding"/>
    <property type="evidence" value="ECO:0007669"/>
    <property type="project" value="UniProtKB-UniRule"/>
</dbReference>